<sequence length="300" mass="32741">MSKRFANLLEAVMPPPPSLDAFLAIVRECHRTLSVSADPDPVTGVTFSVRKPGGTEQVSRAALRSLVQFADLCADTSANYATLDAFLVGWGRWVIPPGMLFDDEAEASACAQRTKELAAQHGIRVQVQPPMSFRTYVNAIARVYKNAAPDTVIIPSSQRQFPLFNQFFASAVQRDRARRAVATVTHPRPTILQVEEFRAVMASADLADPFQGQRANILALAFCSGFRCEVLRRLVVGRNKVSLVPIARVCTTGFVRIWHVCREAAVCNLGCVTVAVRLASRFVIIGVGGCCAVPKPLLMQ</sequence>
<evidence type="ECO:0000313" key="2">
    <source>
        <dbReference type="Proteomes" id="UP000015453"/>
    </source>
</evidence>
<dbReference type="EMBL" id="AUSU01009770">
    <property type="protein sequence ID" value="EPS57856.1"/>
    <property type="molecule type" value="Genomic_DNA"/>
</dbReference>
<reference evidence="1 2" key="1">
    <citation type="journal article" date="2013" name="BMC Genomics">
        <title>The miniature genome of a carnivorous plant Genlisea aurea contains a low number of genes and short non-coding sequences.</title>
        <authorList>
            <person name="Leushkin E.V."/>
            <person name="Sutormin R.A."/>
            <person name="Nabieva E.R."/>
            <person name="Penin A.A."/>
            <person name="Kondrashov A.S."/>
            <person name="Logacheva M.D."/>
        </authorList>
    </citation>
    <scope>NUCLEOTIDE SEQUENCE [LARGE SCALE GENOMIC DNA]</scope>
</reference>
<accession>S8C0D8</accession>
<feature type="non-terminal residue" evidence="1">
    <location>
        <position position="300"/>
    </location>
</feature>
<gene>
    <name evidence="1" type="ORF">M569_16961</name>
</gene>
<proteinExistence type="predicted"/>
<organism evidence="1 2">
    <name type="scientific">Genlisea aurea</name>
    <dbReference type="NCBI Taxonomy" id="192259"/>
    <lineage>
        <taxon>Eukaryota</taxon>
        <taxon>Viridiplantae</taxon>
        <taxon>Streptophyta</taxon>
        <taxon>Embryophyta</taxon>
        <taxon>Tracheophyta</taxon>
        <taxon>Spermatophyta</taxon>
        <taxon>Magnoliopsida</taxon>
        <taxon>eudicotyledons</taxon>
        <taxon>Gunneridae</taxon>
        <taxon>Pentapetalae</taxon>
        <taxon>asterids</taxon>
        <taxon>lamiids</taxon>
        <taxon>Lamiales</taxon>
        <taxon>Lentibulariaceae</taxon>
        <taxon>Genlisea</taxon>
    </lineage>
</organism>
<dbReference type="Proteomes" id="UP000015453">
    <property type="component" value="Unassembled WGS sequence"/>
</dbReference>
<evidence type="ECO:0000313" key="1">
    <source>
        <dbReference type="EMBL" id="EPS57856.1"/>
    </source>
</evidence>
<dbReference type="AlphaFoldDB" id="S8C0D8"/>
<comment type="caution">
    <text evidence="1">The sequence shown here is derived from an EMBL/GenBank/DDBJ whole genome shotgun (WGS) entry which is preliminary data.</text>
</comment>
<protein>
    <submittedName>
        <fullName evidence="1">Uncharacterized protein</fullName>
    </submittedName>
</protein>
<name>S8C0D8_9LAMI</name>
<keyword evidence="2" id="KW-1185">Reference proteome</keyword>